<dbReference type="PANTHER" id="PTHR43797">
    <property type="entry name" value="HOMOCYSTEINE/CYSTEINE SYNTHASE"/>
    <property type="match status" value="1"/>
</dbReference>
<dbReference type="NCBIfam" id="NF006096">
    <property type="entry name" value="PRK08248.1"/>
    <property type="match status" value="1"/>
</dbReference>
<dbReference type="RefSeq" id="WP_379232905.1">
    <property type="nucleotide sequence ID" value="NZ_JBHSTE010000002.1"/>
</dbReference>
<dbReference type="Gene3D" id="3.90.1150.10">
    <property type="entry name" value="Aspartate Aminotransferase, domain 1"/>
    <property type="match status" value="1"/>
</dbReference>
<dbReference type="InterPro" id="IPR006235">
    <property type="entry name" value="OAc-hSer/O-AcSer_sulfhydrylase"/>
</dbReference>
<protein>
    <submittedName>
        <fullName evidence="6">Homocysteine synthase</fullName>
    </submittedName>
</protein>
<evidence type="ECO:0000256" key="4">
    <source>
        <dbReference type="ARBA" id="ARBA00022898"/>
    </source>
</evidence>
<dbReference type="InterPro" id="IPR015421">
    <property type="entry name" value="PyrdxlP-dep_Trfase_major"/>
</dbReference>
<dbReference type="CDD" id="cd00614">
    <property type="entry name" value="CGS_like"/>
    <property type="match status" value="1"/>
</dbReference>
<evidence type="ECO:0000256" key="2">
    <source>
        <dbReference type="ARBA" id="ARBA00009077"/>
    </source>
</evidence>
<comment type="similarity">
    <text evidence="2 5">Belongs to the trans-sulfuration enzymes family.</text>
</comment>
<dbReference type="Gene3D" id="3.40.640.10">
    <property type="entry name" value="Type I PLP-dependent aspartate aminotransferase-like (Major domain)"/>
    <property type="match status" value="1"/>
</dbReference>
<dbReference type="InterPro" id="IPR015422">
    <property type="entry name" value="PyrdxlP-dep_Trfase_small"/>
</dbReference>
<organism evidence="6 7">
    <name type="scientific">Paenibacillus septentrionalis</name>
    <dbReference type="NCBI Taxonomy" id="429342"/>
    <lineage>
        <taxon>Bacteria</taxon>
        <taxon>Bacillati</taxon>
        <taxon>Bacillota</taxon>
        <taxon>Bacilli</taxon>
        <taxon>Bacillales</taxon>
        <taxon>Paenibacillaceae</taxon>
        <taxon>Paenibacillus</taxon>
    </lineage>
</organism>
<evidence type="ECO:0000313" key="6">
    <source>
        <dbReference type="EMBL" id="MFC6332485.1"/>
    </source>
</evidence>
<gene>
    <name evidence="6" type="ORF">ACFP56_07590</name>
</gene>
<dbReference type="NCBIfam" id="TIGR01326">
    <property type="entry name" value="OAH_OAS_sulfhy"/>
    <property type="match status" value="1"/>
</dbReference>
<accession>A0ABW1V414</accession>
<dbReference type="Pfam" id="PF01053">
    <property type="entry name" value="Cys_Met_Meta_PP"/>
    <property type="match status" value="1"/>
</dbReference>
<sequence length="430" mass="45903">MSEEKKLSLETLAIHGGQTIDPTTMSRAVPIYQTTSYGFRDTDHAANLFGLAEFGNIYTRIMNPTSDVFENRVAQLEGGAAALAVASGQAAITYAILNIAESGDEIVSATSLYGGTYNLFAHTLKKLGITVRFADPADPNNFREHINEKTKAIFAETIGNPKGDIIDLEAVAAIAHEHGIPFIVDNTFPSPYLCRPIEHGADIVVHSATKFIGGHGTSIGGVIVDSGKFDWAASGKFPGLTQPDPTYHGVVYTEAVGPIAYIIKARVQLLRDTGAALSPFNAFLLLQGLETLHLRMERHSENALAVAKFLEAHNAVEWVNYPGLESHPSYGLAKKYLPKGQGAIMTFGIKGGIEAGKKLINSVQLFSHLANVGDSKSLIIHPASTTHQQLGEDEQIAAGVQPGMVRVSVGTEGIHDILADLEQAIAASQA</sequence>
<reference evidence="7" key="1">
    <citation type="journal article" date="2019" name="Int. J. Syst. Evol. Microbiol.">
        <title>The Global Catalogue of Microorganisms (GCM) 10K type strain sequencing project: providing services to taxonomists for standard genome sequencing and annotation.</title>
        <authorList>
            <consortium name="The Broad Institute Genomics Platform"/>
            <consortium name="The Broad Institute Genome Sequencing Center for Infectious Disease"/>
            <person name="Wu L."/>
            <person name="Ma J."/>
        </authorList>
    </citation>
    <scope>NUCLEOTIDE SEQUENCE [LARGE SCALE GENOMIC DNA]</scope>
    <source>
        <strain evidence="7">PCU 280</strain>
    </source>
</reference>
<name>A0ABW1V414_9BACL</name>
<dbReference type="EMBL" id="JBHSTE010000002">
    <property type="protein sequence ID" value="MFC6332485.1"/>
    <property type="molecule type" value="Genomic_DNA"/>
</dbReference>
<keyword evidence="7" id="KW-1185">Reference proteome</keyword>
<dbReference type="Proteomes" id="UP001596233">
    <property type="component" value="Unassembled WGS sequence"/>
</dbReference>
<evidence type="ECO:0000313" key="7">
    <source>
        <dbReference type="Proteomes" id="UP001596233"/>
    </source>
</evidence>
<evidence type="ECO:0000256" key="5">
    <source>
        <dbReference type="RuleBase" id="RU362118"/>
    </source>
</evidence>
<comment type="cofactor">
    <cofactor evidence="1 5">
        <name>pyridoxal 5'-phosphate</name>
        <dbReference type="ChEBI" id="CHEBI:597326"/>
    </cofactor>
</comment>
<evidence type="ECO:0000256" key="3">
    <source>
        <dbReference type="ARBA" id="ARBA00022679"/>
    </source>
</evidence>
<comment type="caution">
    <text evidence="6">The sequence shown here is derived from an EMBL/GenBank/DDBJ whole genome shotgun (WGS) entry which is preliminary data.</text>
</comment>
<keyword evidence="3" id="KW-0808">Transferase</keyword>
<dbReference type="PIRSF" id="PIRSF001434">
    <property type="entry name" value="CGS"/>
    <property type="match status" value="1"/>
</dbReference>
<evidence type="ECO:0000256" key="1">
    <source>
        <dbReference type="ARBA" id="ARBA00001933"/>
    </source>
</evidence>
<keyword evidence="4 5" id="KW-0663">Pyridoxal phosphate</keyword>
<dbReference type="InterPro" id="IPR000277">
    <property type="entry name" value="Cys/Met-Metab_PyrdxlP-dep_enz"/>
</dbReference>
<dbReference type="PANTHER" id="PTHR43797:SF2">
    <property type="entry name" value="HOMOCYSTEINE_CYSTEINE SYNTHASE"/>
    <property type="match status" value="1"/>
</dbReference>
<dbReference type="InterPro" id="IPR015424">
    <property type="entry name" value="PyrdxlP-dep_Trfase"/>
</dbReference>
<dbReference type="InterPro" id="IPR054542">
    <property type="entry name" value="Cys_met_metab_PP"/>
</dbReference>
<dbReference type="PROSITE" id="PS00868">
    <property type="entry name" value="CYS_MET_METAB_PP"/>
    <property type="match status" value="1"/>
</dbReference>
<proteinExistence type="inferred from homology"/>
<dbReference type="SUPFAM" id="SSF53383">
    <property type="entry name" value="PLP-dependent transferases"/>
    <property type="match status" value="1"/>
</dbReference>